<name>A0A2S9XUH4_9BACT</name>
<organism evidence="2 3">
    <name type="scientific">Enhygromyxa salina</name>
    <dbReference type="NCBI Taxonomy" id="215803"/>
    <lineage>
        <taxon>Bacteria</taxon>
        <taxon>Pseudomonadati</taxon>
        <taxon>Myxococcota</taxon>
        <taxon>Polyangia</taxon>
        <taxon>Nannocystales</taxon>
        <taxon>Nannocystaceae</taxon>
        <taxon>Enhygromyxa</taxon>
    </lineage>
</organism>
<accession>A0A2S9XUH4</accession>
<feature type="coiled-coil region" evidence="1">
    <location>
        <begin position="4"/>
        <end position="50"/>
    </location>
</feature>
<gene>
    <name evidence="2" type="ORF">ENSA5_36030</name>
</gene>
<dbReference type="Proteomes" id="UP000237968">
    <property type="component" value="Unassembled WGS sequence"/>
</dbReference>
<sequence length="234" mass="26203">MTALERAKRLREQLELSKDDAKHHDDAKALEQMRAVLEQLRTQLLEQLTTASLLVTKEVFDAAAMPALDKLQKSVRDNISAFDGTSQSLRKSRRITTLEKRAKKVIGTLEEALTEAWANEFASAPSPQMQLLGQIEKVPGQAELVARIRAANTQLQSFRSTVPTHEETWTRYLHVRDDLEVLLANLGAEAFPASALAFCKAAQAGGASVDMLTDEVREWLEQHELLDSLRIRFV</sequence>
<dbReference type="OrthoDB" id="511988at2"/>
<reference evidence="2 3" key="1">
    <citation type="submission" date="2018-03" db="EMBL/GenBank/DDBJ databases">
        <title>Draft Genome Sequences of the Obligatory Marine Myxobacteria Enhygromyxa salina SWB005.</title>
        <authorList>
            <person name="Poehlein A."/>
            <person name="Moghaddam J.A."/>
            <person name="Harms H."/>
            <person name="Alanjari M."/>
            <person name="Koenig G.M."/>
            <person name="Daniel R."/>
            <person name="Schaeberle T.F."/>
        </authorList>
    </citation>
    <scope>NUCLEOTIDE SEQUENCE [LARGE SCALE GENOMIC DNA]</scope>
    <source>
        <strain evidence="2 3">SWB005</strain>
    </source>
</reference>
<proteinExistence type="predicted"/>
<dbReference type="RefSeq" id="WP_106392945.1">
    <property type="nucleotide sequence ID" value="NZ_PVNK01000165.1"/>
</dbReference>
<evidence type="ECO:0000313" key="3">
    <source>
        <dbReference type="Proteomes" id="UP000237968"/>
    </source>
</evidence>
<dbReference type="AlphaFoldDB" id="A0A2S9XUH4"/>
<evidence type="ECO:0000313" key="2">
    <source>
        <dbReference type="EMBL" id="PRP96527.1"/>
    </source>
</evidence>
<dbReference type="EMBL" id="PVNK01000165">
    <property type="protein sequence ID" value="PRP96527.1"/>
    <property type="molecule type" value="Genomic_DNA"/>
</dbReference>
<protein>
    <submittedName>
        <fullName evidence="2">Uncharacterized protein</fullName>
    </submittedName>
</protein>
<evidence type="ECO:0000256" key="1">
    <source>
        <dbReference type="SAM" id="Coils"/>
    </source>
</evidence>
<keyword evidence="1" id="KW-0175">Coiled coil</keyword>
<keyword evidence="3" id="KW-1185">Reference proteome</keyword>
<comment type="caution">
    <text evidence="2">The sequence shown here is derived from an EMBL/GenBank/DDBJ whole genome shotgun (WGS) entry which is preliminary data.</text>
</comment>